<keyword evidence="24" id="KW-1185">Reference proteome</keyword>
<dbReference type="GO" id="GO:0020037">
    <property type="term" value="F:heme binding"/>
    <property type="evidence" value="ECO:0007669"/>
    <property type="project" value="UniProtKB-UniRule"/>
</dbReference>
<evidence type="ECO:0000256" key="18">
    <source>
        <dbReference type="PIRSR" id="PIRSR600823-3"/>
    </source>
</evidence>
<feature type="binding site" evidence="18">
    <location>
        <position position="244"/>
    </location>
    <ligand>
        <name>Ca(2+)</name>
        <dbReference type="ChEBI" id="CHEBI:29108"/>
        <label>2</label>
    </ligand>
</feature>
<dbReference type="AlphaFoldDB" id="A0AAW2CY16"/>
<dbReference type="InterPro" id="IPR002016">
    <property type="entry name" value="Haem_peroxidase"/>
</dbReference>
<evidence type="ECO:0000256" key="11">
    <source>
        <dbReference type="ARBA" id="ARBA00023002"/>
    </source>
</evidence>
<dbReference type="SUPFAM" id="SSF48113">
    <property type="entry name" value="Heme-dependent peroxidases"/>
    <property type="match status" value="1"/>
</dbReference>
<dbReference type="PRINTS" id="PR00458">
    <property type="entry name" value="PEROXIDASE"/>
</dbReference>
<dbReference type="Pfam" id="PF00141">
    <property type="entry name" value="peroxidase"/>
    <property type="match status" value="1"/>
</dbReference>
<feature type="binding site" evidence="18">
    <location>
        <position position="66"/>
    </location>
    <ligand>
        <name>Ca(2+)</name>
        <dbReference type="ChEBI" id="CHEBI:29108"/>
        <label>1</label>
    </ligand>
</feature>
<evidence type="ECO:0000256" key="12">
    <source>
        <dbReference type="ARBA" id="ARBA00023004"/>
    </source>
</evidence>
<keyword evidence="14" id="KW-0325">Glycoprotein</keyword>
<dbReference type="GO" id="GO:0042744">
    <property type="term" value="P:hydrogen peroxide catabolic process"/>
    <property type="evidence" value="ECO:0007669"/>
    <property type="project" value="UniProtKB-KW"/>
</dbReference>
<feature type="binding site" evidence="18">
    <location>
        <position position="71"/>
    </location>
    <ligand>
        <name>Ca(2+)</name>
        <dbReference type="ChEBI" id="CHEBI:29108"/>
        <label>1</label>
    </ligand>
</feature>
<feature type="binding site" evidence="18">
    <location>
        <position position="87"/>
    </location>
    <ligand>
        <name>Ca(2+)</name>
        <dbReference type="ChEBI" id="CHEBI:29108"/>
        <label>1</label>
    </ligand>
</feature>
<evidence type="ECO:0000256" key="6">
    <source>
        <dbReference type="ARBA" id="ARBA00022559"/>
    </source>
</evidence>
<dbReference type="EC" id="1.11.1.7" evidence="4 21"/>
<keyword evidence="12 18" id="KW-0408">Iron</keyword>
<dbReference type="EMBL" id="JAZDWU010000005">
    <property type="protein sequence ID" value="KAL0001735.1"/>
    <property type="molecule type" value="Genomic_DNA"/>
</dbReference>
<gene>
    <name evidence="23" type="ORF">SO802_015516</name>
</gene>
<dbReference type="PRINTS" id="PR00461">
    <property type="entry name" value="PLPEROXIDASE"/>
</dbReference>
<evidence type="ECO:0000256" key="8">
    <source>
        <dbReference type="ARBA" id="ARBA00022723"/>
    </source>
</evidence>
<feature type="disulfide bond" evidence="20">
    <location>
        <begin position="67"/>
        <end position="72"/>
    </location>
</feature>
<feature type="binding site" evidence="18">
    <location>
        <position position="69"/>
    </location>
    <ligand>
        <name>Ca(2+)</name>
        <dbReference type="ChEBI" id="CHEBI:29108"/>
        <label>1</label>
    </ligand>
</feature>
<evidence type="ECO:0000256" key="15">
    <source>
        <dbReference type="ARBA" id="ARBA00023324"/>
    </source>
</evidence>
<evidence type="ECO:0000256" key="7">
    <source>
        <dbReference type="ARBA" id="ARBA00022617"/>
    </source>
</evidence>
<comment type="caution">
    <text evidence="23">The sequence shown here is derived from an EMBL/GenBank/DDBJ whole genome shotgun (WGS) entry which is preliminary data.</text>
</comment>
<feature type="site" description="Transition state stabilizer" evidence="19">
    <location>
        <position position="61"/>
    </location>
</feature>
<dbReference type="PROSITE" id="PS00436">
    <property type="entry name" value="PEROXIDASE_2"/>
    <property type="match status" value="1"/>
</dbReference>
<comment type="similarity">
    <text evidence="3">Belongs to the peroxidase family. Ascorbate peroxidase subfamily.</text>
</comment>
<comment type="subcellular location">
    <subcellularLocation>
        <location evidence="21">Secreted</location>
    </subcellularLocation>
</comment>
<keyword evidence="6 21" id="KW-0575">Peroxidase</keyword>
<feature type="domain" description="Plant heme peroxidase family profile" evidence="22">
    <location>
        <begin position="24"/>
        <end position="325"/>
    </location>
</feature>
<name>A0AAW2CY16_9ROSI</name>
<keyword evidence="11 21" id="KW-0560">Oxidoreductase</keyword>
<accession>A0AAW2CY16</accession>
<feature type="chain" id="PRO_5043114028" description="Peroxidase" evidence="21">
    <location>
        <begin position="24"/>
        <end position="326"/>
    </location>
</feature>
<dbReference type="FunFam" id="1.10.420.10:FF:000008">
    <property type="entry name" value="Peroxidase"/>
    <property type="match status" value="1"/>
</dbReference>
<dbReference type="Gene3D" id="1.10.420.10">
    <property type="entry name" value="Peroxidase, domain 2"/>
    <property type="match status" value="1"/>
</dbReference>
<dbReference type="GO" id="GO:0006979">
    <property type="term" value="P:response to oxidative stress"/>
    <property type="evidence" value="ECO:0007669"/>
    <property type="project" value="UniProtKB-UniRule"/>
</dbReference>
<feature type="binding site" evidence="18">
    <location>
        <position position="192"/>
    </location>
    <ligand>
        <name>Ca(2+)</name>
        <dbReference type="ChEBI" id="CHEBI:29108"/>
        <label>2</label>
    </ligand>
</feature>
<evidence type="ECO:0000256" key="4">
    <source>
        <dbReference type="ARBA" id="ARBA00012313"/>
    </source>
</evidence>
<evidence type="ECO:0000256" key="20">
    <source>
        <dbReference type="PIRSR" id="PIRSR600823-5"/>
    </source>
</evidence>
<evidence type="ECO:0000256" key="16">
    <source>
        <dbReference type="PIRSR" id="PIRSR600823-1"/>
    </source>
</evidence>
<dbReference type="CDD" id="cd00693">
    <property type="entry name" value="secretory_peroxidase"/>
    <property type="match status" value="1"/>
</dbReference>
<evidence type="ECO:0000256" key="19">
    <source>
        <dbReference type="PIRSR" id="PIRSR600823-4"/>
    </source>
</evidence>
<feature type="binding site" evidence="18">
    <location>
        <position position="73"/>
    </location>
    <ligand>
        <name>Ca(2+)</name>
        <dbReference type="ChEBI" id="CHEBI:29108"/>
        <label>1</label>
    </ligand>
</feature>
<keyword evidence="5 21" id="KW-0964">Secreted</keyword>
<feature type="binding site" evidence="17">
    <location>
        <position position="161"/>
    </location>
    <ligand>
        <name>substrate</name>
    </ligand>
</feature>
<feature type="binding site" description="axial binding residue" evidence="18">
    <location>
        <position position="191"/>
    </location>
    <ligand>
        <name>heme b</name>
        <dbReference type="ChEBI" id="CHEBI:60344"/>
    </ligand>
    <ligandPart>
        <name>Fe</name>
        <dbReference type="ChEBI" id="CHEBI:18248"/>
    </ligandPart>
</feature>
<comment type="cofactor">
    <cofactor evidence="18 21">
        <name>Ca(2+)</name>
        <dbReference type="ChEBI" id="CHEBI:29108"/>
    </cofactor>
    <text evidence="18 21">Binds 2 calcium ions per subunit.</text>
</comment>
<dbReference type="GO" id="GO:0005576">
    <property type="term" value="C:extracellular region"/>
    <property type="evidence" value="ECO:0007669"/>
    <property type="project" value="UniProtKB-SubCell"/>
</dbReference>
<dbReference type="InterPro" id="IPR000823">
    <property type="entry name" value="Peroxidase_pln"/>
</dbReference>
<protein>
    <recommendedName>
        <fullName evidence="4 21">Peroxidase</fullName>
        <ecNumber evidence="4 21">1.11.1.7</ecNumber>
    </recommendedName>
</protein>
<evidence type="ECO:0000256" key="14">
    <source>
        <dbReference type="ARBA" id="ARBA00023180"/>
    </source>
</evidence>
<evidence type="ECO:0000256" key="3">
    <source>
        <dbReference type="ARBA" id="ARBA00006873"/>
    </source>
</evidence>
<dbReference type="InterPro" id="IPR010255">
    <property type="entry name" value="Haem_peroxidase_sf"/>
</dbReference>
<keyword evidence="13 20" id="KW-1015">Disulfide bond</keyword>
<dbReference type="InterPro" id="IPR019793">
    <property type="entry name" value="Peroxidases_heam-ligand_BS"/>
</dbReference>
<comment type="catalytic activity">
    <reaction evidence="1 21">
        <text>2 a phenolic donor + H2O2 = 2 a phenolic radical donor + 2 H2O</text>
        <dbReference type="Rhea" id="RHEA:56136"/>
        <dbReference type="ChEBI" id="CHEBI:15377"/>
        <dbReference type="ChEBI" id="CHEBI:16240"/>
        <dbReference type="ChEBI" id="CHEBI:139520"/>
        <dbReference type="ChEBI" id="CHEBI:139521"/>
        <dbReference type="EC" id="1.11.1.7"/>
    </reaction>
</comment>
<comment type="cofactor">
    <cofactor evidence="18 21">
        <name>heme b</name>
        <dbReference type="ChEBI" id="CHEBI:60344"/>
    </cofactor>
    <text evidence="18 21">Binds 1 heme b (iron(II)-protoporphyrin IX) group per subunit.</text>
</comment>
<dbReference type="PANTHER" id="PTHR31235">
    <property type="entry name" value="PEROXIDASE 25-RELATED"/>
    <property type="match status" value="1"/>
</dbReference>
<feature type="disulfide bond" evidence="20">
    <location>
        <begin position="119"/>
        <end position="321"/>
    </location>
</feature>
<evidence type="ECO:0000256" key="10">
    <source>
        <dbReference type="ARBA" id="ARBA00022837"/>
    </source>
</evidence>
<evidence type="ECO:0000259" key="22">
    <source>
        <dbReference type="PROSITE" id="PS50873"/>
    </source>
</evidence>
<keyword evidence="15 21" id="KW-0376">Hydrogen peroxide</keyword>
<proteinExistence type="inferred from homology"/>
<reference evidence="23 24" key="1">
    <citation type="submission" date="2024-01" db="EMBL/GenBank/DDBJ databases">
        <title>A telomere-to-telomere, gap-free genome of sweet tea (Lithocarpus litseifolius).</title>
        <authorList>
            <person name="Zhou J."/>
        </authorList>
    </citation>
    <scope>NUCLEOTIDE SEQUENCE [LARGE SCALE GENOMIC DNA]</scope>
    <source>
        <strain evidence="23">Zhou-2022a</strain>
        <tissue evidence="23">Leaf</tissue>
    </source>
</reference>
<evidence type="ECO:0000256" key="1">
    <source>
        <dbReference type="ARBA" id="ARBA00000189"/>
    </source>
</evidence>
<evidence type="ECO:0000313" key="23">
    <source>
        <dbReference type="EMBL" id="KAL0001735.1"/>
    </source>
</evidence>
<feature type="active site" description="Proton acceptor" evidence="16">
    <location>
        <position position="65"/>
    </location>
</feature>
<keyword evidence="8 18" id="KW-0479">Metal-binding</keyword>
<feature type="disulfide bond" evidence="20">
    <location>
        <begin position="198"/>
        <end position="231"/>
    </location>
</feature>
<sequence>MGRMRCFGIAILVLLGFLGSTQAQLQLGFYSKNCPKAEKIIQDFVNQHIHNAPSLAATLIRMHFHDCFVRGCDASLLVNSTSNNQAEKDATPNLTIRGFDFIDRVKSLVEAECPGIVSCADIIALVARDSIVATGGPFWRVPTGRRDGTISNGSEALNNIPPPSGNFSTLQRLFSNQGLNLTDLVLLSGAHTIGVSHCSSFSARLYNFTGVGDQDPALDPEYAANLKAKKCTNPNDNTTKVEMDPGSRKTFDLSYYSLLLKRRGLFQSDAALTTNPTTKAFVTQLLQGPIQNFYDEFAKSMEKMGRINVKTGSTGEIRKQCAVVNS</sequence>
<evidence type="ECO:0000256" key="21">
    <source>
        <dbReference type="RuleBase" id="RU362060"/>
    </source>
</evidence>
<dbReference type="Proteomes" id="UP001459277">
    <property type="component" value="Unassembled WGS sequence"/>
</dbReference>
<evidence type="ECO:0000256" key="17">
    <source>
        <dbReference type="PIRSR" id="PIRSR600823-2"/>
    </source>
</evidence>
<feature type="binding site" evidence="18">
    <location>
        <position position="75"/>
    </location>
    <ligand>
        <name>Ca(2+)</name>
        <dbReference type="ChEBI" id="CHEBI:29108"/>
        <label>1</label>
    </ligand>
</feature>
<feature type="binding site" evidence="18">
    <location>
        <position position="252"/>
    </location>
    <ligand>
        <name>Ca(2+)</name>
        <dbReference type="ChEBI" id="CHEBI:29108"/>
        <label>2</label>
    </ligand>
</feature>
<evidence type="ECO:0000256" key="13">
    <source>
        <dbReference type="ARBA" id="ARBA00023157"/>
    </source>
</evidence>
<comment type="function">
    <text evidence="2">Removal of H(2)O(2), oxidation of toxic reductants, biosynthesis and degradation of lignin, suberization, auxin catabolism, response to environmental stresses such as wounding, pathogen attack and oxidative stress. These functions might be dependent on each isozyme/isoform in each plant tissue.</text>
</comment>
<dbReference type="GO" id="GO:0140825">
    <property type="term" value="F:lactoperoxidase activity"/>
    <property type="evidence" value="ECO:0007669"/>
    <property type="project" value="UniProtKB-EC"/>
</dbReference>
<dbReference type="InterPro" id="IPR019794">
    <property type="entry name" value="Peroxidases_AS"/>
</dbReference>
<keyword evidence="10 18" id="KW-0106">Calcium</keyword>
<dbReference type="PROSITE" id="PS50873">
    <property type="entry name" value="PEROXIDASE_4"/>
    <property type="match status" value="1"/>
</dbReference>
<dbReference type="Gene3D" id="1.10.520.10">
    <property type="match status" value="1"/>
</dbReference>
<evidence type="ECO:0000256" key="9">
    <source>
        <dbReference type="ARBA" id="ARBA00022729"/>
    </source>
</evidence>
<dbReference type="FunFam" id="1.10.520.10:FF:000001">
    <property type="entry name" value="Peroxidase"/>
    <property type="match status" value="1"/>
</dbReference>
<dbReference type="InterPro" id="IPR033905">
    <property type="entry name" value="Secretory_peroxidase"/>
</dbReference>
<evidence type="ECO:0000256" key="5">
    <source>
        <dbReference type="ARBA" id="ARBA00022525"/>
    </source>
</evidence>
<keyword evidence="9 21" id="KW-0732">Signal</keyword>
<evidence type="ECO:0000256" key="2">
    <source>
        <dbReference type="ARBA" id="ARBA00002322"/>
    </source>
</evidence>
<evidence type="ECO:0000313" key="24">
    <source>
        <dbReference type="Proteomes" id="UP001459277"/>
    </source>
</evidence>
<organism evidence="23 24">
    <name type="scientific">Lithocarpus litseifolius</name>
    <dbReference type="NCBI Taxonomy" id="425828"/>
    <lineage>
        <taxon>Eukaryota</taxon>
        <taxon>Viridiplantae</taxon>
        <taxon>Streptophyta</taxon>
        <taxon>Embryophyta</taxon>
        <taxon>Tracheophyta</taxon>
        <taxon>Spermatophyta</taxon>
        <taxon>Magnoliopsida</taxon>
        <taxon>eudicotyledons</taxon>
        <taxon>Gunneridae</taxon>
        <taxon>Pentapetalae</taxon>
        <taxon>rosids</taxon>
        <taxon>fabids</taxon>
        <taxon>Fagales</taxon>
        <taxon>Fagaceae</taxon>
        <taxon>Lithocarpus</taxon>
    </lineage>
</organism>
<keyword evidence="7 21" id="KW-0349">Heme</keyword>
<dbReference type="GO" id="GO:0046872">
    <property type="term" value="F:metal ion binding"/>
    <property type="evidence" value="ECO:0007669"/>
    <property type="project" value="UniProtKB-UniRule"/>
</dbReference>
<feature type="disulfide bond" evidence="20">
    <location>
        <begin position="34"/>
        <end position="113"/>
    </location>
</feature>
<feature type="signal peptide" evidence="21">
    <location>
        <begin position="1"/>
        <end position="23"/>
    </location>
</feature>
<dbReference type="PROSITE" id="PS00435">
    <property type="entry name" value="PEROXIDASE_1"/>
    <property type="match status" value="1"/>
</dbReference>
<comment type="similarity">
    <text evidence="21">Belongs to the peroxidase family. Classical plant (class III) peroxidase subfamily.</text>
</comment>